<gene>
    <name evidence="2" type="ORF">BN11_1630005</name>
</gene>
<sequence>MSAARPPWSGVSRRMLSPALPAPHPPRLAVAKIGLPGERGGAHQSPRTAAGVPMRDFAHETQRSIVPGPVGGGQIA</sequence>
<evidence type="ECO:0000256" key="1">
    <source>
        <dbReference type="SAM" id="MobiDB-lite"/>
    </source>
</evidence>
<dbReference type="AlphaFoldDB" id="W6JU57"/>
<organism evidence="2 3">
    <name type="scientific">Nostocoides australiense Ben110</name>
    <dbReference type="NCBI Taxonomy" id="1193182"/>
    <lineage>
        <taxon>Bacteria</taxon>
        <taxon>Bacillati</taxon>
        <taxon>Actinomycetota</taxon>
        <taxon>Actinomycetes</taxon>
        <taxon>Micrococcales</taxon>
        <taxon>Intrasporangiaceae</taxon>
        <taxon>Nostocoides</taxon>
    </lineage>
</organism>
<dbReference type="Proteomes" id="UP000035763">
    <property type="component" value="Unassembled WGS sequence"/>
</dbReference>
<dbReference type="EMBL" id="CAJA01000072">
    <property type="protein sequence ID" value="CCH72412.1"/>
    <property type="molecule type" value="Genomic_DNA"/>
</dbReference>
<feature type="region of interest" description="Disordered" evidence="1">
    <location>
        <begin position="1"/>
        <end position="28"/>
    </location>
</feature>
<proteinExistence type="predicted"/>
<keyword evidence="3" id="KW-1185">Reference proteome</keyword>
<evidence type="ECO:0000313" key="2">
    <source>
        <dbReference type="EMBL" id="CCH72412.1"/>
    </source>
</evidence>
<protein>
    <submittedName>
        <fullName evidence="2">Uncharacterized protein</fullName>
    </submittedName>
</protein>
<reference evidence="2 3" key="1">
    <citation type="journal article" date="2013" name="ISME J.">
        <title>A metabolic model for members of the genus Tetrasphaera involved in enhanced biological phosphorus removal.</title>
        <authorList>
            <person name="Kristiansen R."/>
            <person name="Nguyen H.T.T."/>
            <person name="Saunders A.M."/>
            <person name="Nielsen J.L."/>
            <person name="Wimmer R."/>
            <person name="Le V.Q."/>
            <person name="McIlroy S.J."/>
            <person name="Petrovski S."/>
            <person name="Seviour R.J."/>
            <person name="Calteau A."/>
            <person name="Nielsen K.L."/>
            <person name="Nielsen P.H."/>
        </authorList>
    </citation>
    <scope>NUCLEOTIDE SEQUENCE [LARGE SCALE GENOMIC DNA]</scope>
    <source>
        <strain evidence="2 3">Ben110</strain>
    </source>
</reference>
<name>W6JU57_9MICO</name>
<accession>W6JU57</accession>
<comment type="caution">
    <text evidence="2">The sequence shown here is derived from an EMBL/GenBank/DDBJ whole genome shotgun (WGS) entry which is preliminary data.</text>
</comment>
<evidence type="ECO:0000313" key="3">
    <source>
        <dbReference type="Proteomes" id="UP000035763"/>
    </source>
</evidence>
<dbReference type="STRING" id="1193182.BN11_1630005"/>